<dbReference type="Proteomes" id="UP000433928">
    <property type="component" value="Unassembled WGS sequence"/>
</dbReference>
<dbReference type="EMBL" id="WCUG01000004">
    <property type="protein sequence ID" value="KAB4171618.1"/>
    <property type="molecule type" value="Genomic_DNA"/>
</dbReference>
<evidence type="ECO:0000313" key="1">
    <source>
        <dbReference type="EMBL" id="KAB4171618.1"/>
    </source>
</evidence>
<name>A0A6A2GG95_BACUN</name>
<evidence type="ECO:0000313" key="3">
    <source>
        <dbReference type="Proteomes" id="UP000433928"/>
    </source>
</evidence>
<gene>
    <name evidence="2" type="ORF">GAQ44_02870</name>
    <name evidence="1" type="ORF">GAQ59_04590</name>
</gene>
<dbReference type="AlphaFoldDB" id="A0A6A2GG95"/>
<dbReference type="Proteomes" id="UP000487221">
    <property type="component" value="Unassembled WGS sequence"/>
</dbReference>
<sequence length="81" mass="9297">MMTTYTLQDGGIIAASCPADFVTKLRESSRFDSECTDQEYMYHFADRFHDQTGHVVRADTPEHFFEDLLSNGYISSNHNVK</sequence>
<evidence type="ECO:0000313" key="4">
    <source>
        <dbReference type="Proteomes" id="UP000487221"/>
    </source>
</evidence>
<organism evidence="1 3">
    <name type="scientific">Bacteroides uniformis</name>
    <dbReference type="NCBI Taxonomy" id="820"/>
    <lineage>
        <taxon>Bacteria</taxon>
        <taxon>Pseudomonadati</taxon>
        <taxon>Bacteroidota</taxon>
        <taxon>Bacteroidia</taxon>
        <taxon>Bacteroidales</taxon>
        <taxon>Bacteroidaceae</taxon>
        <taxon>Bacteroides</taxon>
    </lineage>
</organism>
<accession>A0A6A2GG95</accession>
<comment type="caution">
    <text evidence="1">The sequence shown here is derived from an EMBL/GenBank/DDBJ whole genome shotgun (WGS) entry which is preliminary data.</text>
</comment>
<dbReference type="EMBL" id="WCTY01000004">
    <property type="protein sequence ID" value="KAB4187003.1"/>
    <property type="molecule type" value="Genomic_DNA"/>
</dbReference>
<dbReference type="RefSeq" id="WP_117652830.1">
    <property type="nucleotide sequence ID" value="NZ_QRMO01000017.1"/>
</dbReference>
<evidence type="ECO:0000313" key="2">
    <source>
        <dbReference type="EMBL" id="KAB4187003.1"/>
    </source>
</evidence>
<proteinExistence type="predicted"/>
<protein>
    <submittedName>
        <fullName evidence="1">Uncharacterized protein</fullName>
    </submittedName>
</protein>
<reference evidence="3 4" key="1">
    <citation type="journal article" date="2019" name="Nat. Med.">
        <title>A library of human gut bacterial isolates paired with longitudinal multiomics data enables mechanistic microbiome research.</title>
        <authorList>
            <person name="Poyet M."/>
            <person name="Groussin M."/>
            <person name="Gibbons S.M."/>
            <person name="Avila-Pacheco J."/>
            <person name="Jiang X."/>
            <person name="Kearney S.M."/>
            <person name="Perrotta A.R."/>
            <person name="Berdy B."/>
            <person name="Zhao S."/>
            <person name="Lieberman T.D."/>
            <person name="Swanson P.K."/>
            <person name="Smith M."/>
            <person name="Roesemann S."/>
            <person name="Alexander J.E."/>
            <person name="Rich S.A."/>
            <person name="Livny J."/>
            <person name="Vlamakis H."/>
            <person name="Clish C."/>
            <person name="Bullock K."/>
            <person name="Deik A."/>
            <person name="Scott J."/>
            <person name="Pierce K.A."/>
            <person name="Xavier R.J."/>
            <person name="Alm E.J."/>
        </authorList>
    </citation>
    <scope>NUCLEOTIDE SEQUENCE [LARGE SCALE GENOMIC DNA]</scope>
    <source>
        <strain evidence="2 4">BIOML-A19</strain>
        <strain evidence="1 3">BIOML-A27</strain>
    </source>
</reference>